<comment type="function">
    <text evidence="4">Forms part of the ribosomal stalk which helps the ribosome interact with GTP-bound translation factors. Is thus essential for accurate translation.</text>
</comment>
<keyword evidence="8" id="KW-1185">Reference proteome</keyword>
<evidence type="ECO:0000256" key="4">
    <source>
        <dbReference type="HAMAP-Rule" id="MF_00368"/>
    </source>
</evidence>
<evidence type="ECO:0000259" key="6">
    <source>
        <dbReference type="Pfam" id="PF16320"/>
    </source>
</evidence>
<dbReference type="InterPro" id="IPR014719">
    <property type="entry name" value="Ribosomal_bL12_C/ClpS-like"/>
</dbReference>
<dbReference type="PANTHER" id="PTHR45987">
    <property type="entry name" value="39S RIBOSOMAL PROTEIN L12"/>
    <property type="match status" value="1"/>
</dbReference>
<sequence>MALSKEEILQAIEEMKVIELHELVEAIKEKFNVTAAMPVAAVAAPAAGGAAAGGAAEEEKNEFDIILTGFDAAQKIALIKEVRAVSGLGLKEAKDAVEKGGETIKSGVSKDEAAAIKKQLEAAGGKVEVK</sequence>
<keyword evidence="3 4" id="KW-0687">Ribonucleoprotein</keyword>
<feature type="domain" description="Large ribosomal subunit protein bL12 C-terminal" evidence="5">
    <location>
        <begin position="63"/>
        <end position="130"/>
    </location>
</feature>
<comment type="caution">
    <text evidence="7">The sequence shown here is derived from an EMBL/GenBank/DDBJ whole genome shotgun (WGS) entry which is preliminary data.</text>
</comment>
<dbReference type="HAMAP" id="MF_00368">
    <property type="entry name" value="Ribosomal_bL12"/>
    <property type="match status" value="1"/>
</dbReference>
<dbReference type="InterPro" id="IPR036235">
    <property type="entry name" value="Ribosomal_bL12_oligo_N_sf"/>
</dbReference>
<proteinExistence type="inferred from homology"/>
<evidence type="ECO:0000259" key="5">
    <source>
        <dbReference type="Pfam" id="PF00542"/>
    </source>
</evidence>
<feature type="domain" description="Large ribosomal subunit protein bL12 oligomerization" evidence="6">
    <location>
        <begin position="5"/>
        <end position="51"/>
    </location>
</feature>
<evidence type="ECO:0000256" key="1">
    <source>
        <dbReference type="ARBA" id="ARBA00007197"/>
    </source>
</evidence>
<organism evidence="7 8">
    <name type="scientific">Brachyspira catarrhinii</name>
    <dbReference type="NCBI Taxonomy" id="2528966"/>
    <lineage>
        <taxon>Bacteria</taxon>
        <taxon>Pseudomonadati</taxon>
        <taxon>Spirochaetota</taxon>
        <taxon>Spirochaetia</taxon>
        <taxon>Brachyspirales</taxon>
        <taxon>Brachyspiraceae</taxon>
        <taxon>Brachyspira</taxon>
    </lineage>
</organism>
<evidence type="ECO:0000256" key="2">
    <source>
        <dbReference type="ARBA" id="ARBA00022980"/>
    </source>
</evidence>
<protein>
    <recommendedName>
        <fullName evidence="4">Large ribosomal subunit protein bL12</fullName>
    </recommendedName>
</protein>
<dbReference type="InterPro" id="IPR008932">
    <property type="entry name" value="Ribosomal_bL12_oligo"/>
</dbReference>
<dbReference type="EMBL" id="SJDU01000399">
    <property type="protein sequence ID" value="TKZ29603.1"/>
    <property type="molecule type" value="Genomic_DNA"/>
</dbReference>
<reference evidence="7 8" key="1">
    <citation type="journal article" date="2019" name="Anaerobe">
        <title>Brachyspira catarrhinii sp. nov., an anaerobic intestinal spirochaete isolated from vervet monkeys may have been misidentified as Brachyspira aalborgi in previous studies.</title>
        <authorList>
            <person name="Phillips N.D."/>
            <person name="La T."/>
            <person name="Hampson D.J."/>
        </authorList>
    </citation>
    <scope>NUCLEOTIDE SEQUENCE [LARGE SCALE GENOMIC DNA]</scope>
    <source>
        <strain evidence="7 8">Z12</strain>
    </source>
</reference>
<dbReference type="PANTHER" id="PTHR45987:SF4">
    <property type="entry name" value="LARGE RIBOSOMAL SUBUNIT PROTEIN BL12M"/>
    <property type="match status" value="1"/>
</dbReference>
<dbReference type="InterPro" id="IPR013823">
    <property type="entry name" value="Ribosomal_bL12_C"/>
</dbReference>
<evidence type="ECO:0000313" key="8">
    <source>
        <dbReference type="Proteomes" id="UP000310168"/>
    </source>
</evidence>
<dbReference type="Pfam" id="PF16320">
    <property type="entry name" value="Ribosomal_L12_N"/>
    <property type="match status" value="1"/>
</dbReference>
<dbReference type="CDD" id="cd00387">
    <property type="entry name" value="Ribosomal_L7_L12"/>
    <property type="match status" value="1"/>
</dbReference>
<gene>
    <name evidence="4" type="primary">rplL</name>
    <name evidence="7" type="ORF">EZH24_10910</name>
</gene>
<dbReference type="SUPFAM" id="SSF48300">
    <property type="entry name" value="Ribosomal protein L7/12, oligomerisation (N-terminal) domain"/>
    <property type="match status" value="1"/>
</dbReference>
<dbReference type="NCBIfam" id="TIGR00855">
    <property type="entry name" value="L12"/>
    <property type="match status" value="1"/>
</dbReference>
<comment type="subunit">
    <text evidence="4">Homodimer. Part of the ribosomal stalk of the 50S ribosomal subunit. Forms a multimeric L10(L12)X complex, where L10 forms an elongated spine to which 2 to 4 L12 dimers bind in a sequential fashion. Binds GTP-bound translation factors.</text>
</comment>
<dbReference type="Pfam" id="PF00542">
    <property type="entry name" value="Ribosomal_L12"/>
    <property type="match status" value="1"/>
</dbReference>
<dbReference type="InterPro" id="IPR000206">
    <property type="entry name" value="Ribosomal_bL12"/>
</dbReference>
<dbReference type="Gene3D" id="3.30.1390.10">
    <property type="match status" value="1"/>
</dbReference>
<accession>A0ABY2TNA7</accession>
<dbReference type="Gene3D" id="1.20.5.710">
    <property type="entry name" value="Single helix bin"/>
    <property type="match status" value="1"/>
</dbReference>
<dbReference type="GO" id="GO:0005840">
    <property type="term" value="C:ribosome"/>
    <property type="evidence" value="ECO:0007669"/>
    <property type="project" value="UniProtKB-KW"/>
</dbReference>
<evidence type="ECO:0000256" key="3">
    <source>
        <dbReference type="ARBA" id="ARBA00023274"/>
    </source>
</evidence>
<dbReference type="SUPFAM" id="SSF54736">
    <property type="entry name" value="ClpS-like"/>
    <property type="match status" value="1"/>
</dbReference>
<dbReference type="Proteomes" id="UP000310168">
    <property type="component" value="Unassembled WGS sequence"/>
</dbReference>
<evidence type="ECO:0000313" key="7">
    <source>
        <dbReference type="EMBL" id="TKZ29603.1"/>
    </source>
</evidence>
<comment type="similarity">
    <text evidence="1 4">Belongs to the bacterial ribosomal protein bL12 family.</text>
</comment>
<name>A0ABY2TNA7_9SPIR</name>
<keyword evidence="2 4" id="KW-0689">Ribosomal protein</keyword>
<dbReference type="RefSeq" id="WP_137999141.1">
    <property type="nucleotide sequence ID" value="NZ_SJDU01000399.1"/>
</dbReference>